<sequence>QVMLQCPIQGTKFEIQPDGLPSARKLVYYTGSSFRSRHLLLHLSSSHQVYLSLQPALKHLRQLEESKEKKRYRESYISDDLDLDPPGSESSPGLSRHSTGSSGIEADARQNSICMEMTSTGEEGPQQGGKCLSLAISHDSSITLTSDTGSKDQREDQQFPQEGEHSVETQSPGISEVTVFIQLFSPDYDLLFESLCWPQESWPQTEQVEALAALVEALGPFLIDSNLAPTLLTGANRSCIRDKIESVIWSKCLPFLWRISAESGDDARCRESTAAVCRLLAVCVGVCGENVRTEVVASILPSLPRIWEELLAPGTLSVQVATEVLAALMPLITADEDLTLDTLNCALSSIRSLPDDLVSKVMVRIILTLLNCCIDAKSSSLLKRLLDDVCNWHSTEPTPVVTERTLLCLTVLSDHLLKSHSTTSYRSRETDPRLCPEFWRIVQEGLTHRD</sequence>
<gene>
    <name evidence="2" type="ORF">GOODEAATRI_007767</name>
</gene>
<dbReference type="PANTHER" id="PTHR13429">
    <property type="entry name" value="FERM DOMAIN (PROTEIN4.1-EZRIN-RADIXIN-MOESIN) FAMILY"/>
    <property type="match status" value="1"/>
</dbReference>
<dbReference type="Proteomes" id="UP001476798">
    <property type="component" value="Unassembled WGS sequence"/>
</dbReference>
<dbReference type="SUPFAM" id="SSF50729">
    <property type="entry name" value="PH domain-like"/>
    <property type="match status" value="1"/>
</dbReference>
<feature type="region of interest" description="Disordered" evidence="1">
    <location>
        <begin position="68"/>
        <end position="105"/>
    </location>
</feature>
<evidence type="ECO:0000313" key="2">
    <source>
        <dbReference type="EMBL" id="MEQ2177837.1"/>
    </source>
</evidence>
<organism evidence="2 3">
    <name type="scientific">Goodea atripinnis</name>
    <dbReference type="NCBI Taxonomy" id="208336"/>
    <lineage>
        <taxon>Eukaryota</taxon>
        <taxon>Metazoa</taxon>
        <taxon>Chordata</taxon>
        <taxon>Craniata</taxon>
        <taxon>Vertebrata</taxon>
        <taxon>Euteleostomi</taxon>
        <taxon>Actinopterygii</taxon>
        <taxon>Neopterygii</taxon>
        <taxon>Teleostei</taxon>
        <taxon>Neoteleostei</taxon>
        <taxon>Acanthomorphata</taxon>
        <taxon>Ovalentaria</taxon>
        <taxon>Atherinomorphae</taxon>
        <taxon>Cyprinodontiformes</taxon>
        <taxon>Goodeidae</taxon>
        <taxon>Goodea</taxon>
    </lineage>
</organism>
<reference evidence="2 3" key="1">
    <citation type="submission" date="2021-06" db="EMBL/GenBank/DDBJ databases">
        <authorList>
            <person name="Palmer J.M."/>
        </authorList>
    </citation>
    <scope>NUCLEOTIDE SEQUENCE [LARGE SCALE GENOMIC DNA]</scope>
    <source>
        <strain evidence="2 3">GA_2019</strain>
        <tissue evidence="2">Muscle</tissue>
    </source>
</reference>
<feature type="non-terminal residue" evidence="2">
    <location>
        <position position="1"/>
    </location>
</feature>
<feature type="non-terminal residue" evidence="2">
    <location>
        <position position="450"/>
    </location>
</feature>
<name>A0ABV0P590_9TELE</name>
<dbReference type="SUPFAM" id="SSF48371">
    <property type="entry name" value="ARM repeat"/>
    <property type="match status" value="1"/>
</dbReference>
<protein>
    <submittedName>
        <fullName evidence="2">Uncharacterized protein</fullName>
    </submittedName>
</protein>
<accession>A0ABV0P590</accession>
<feature type="region of interest" description="Disordered" evidence="1">
    <location>
        <begin position="143"/>
        <end position="171"/>
    </location>
</feature>
<feature type="compositionally biased region" description="Basic and acidic residues" evidence="1">
    <location>
        <begin position="149"/>
        <end position="167"/>
    </location>
</feature>
<dbReference type="PANTHER" id="PTHR13429:SF7">
    <property type="entry name" value="FERM DOMAIN-CONTAINING PROTEIN 1"/>
    <property type="match status" value="1"/>
</dbReference>
<evidence type="ECO:0000256" key="1">
    <source>
        <dbReference type="SAM" id="MobiDB-lite"/>
    </source>
</evidence>
<evidence type="ECO:0000313" key="3">
    <source>
        <dbReference type="Proteomes" id="UP001476798"/>
    </source>
</evidence>
<dbReference type="EMBL" id="JAHRIO010060371">
    <property type="protein sequence ID" value="MEQ2177837.1"/>
    <property type="molecule type" value="Genomic_DNA"/>
</dbReference>
<feature type="compositionally biased region" description="Polar residues" evidence="1">
    <location>
        <begin position="88"/>
        <end position="102"/>
    </location>
</feature>
<keyword evidence="3" id="KW-1185">Reference proteome</keyword>
<dbReference type="InterPro" id="IPR047145">
    <property type="entry name" value="FRMD6-like"/>
</dbReference>
<dbReference type="InterPro" id="IPR016024">
    <property type="entry name" value="ARM-type_fold"/>
</dbReference>
<comment type="caution">
    <text evidence="2">The sequence shown here is derived from an EMBL/GenBank/DDBJ whole genome shotgun (WGS) entry which is preliminary data.</text>
</comment>
<proteinExistence type="predicted"/>